<feature type="region of interest" description="Disordered" evidence="17">
    <location>
        <begin position="834"/>
        <end position="871"/>
    </location>
</feature>
<gene>
    <name evidence="21" type="primary">Slc4a9</name>
</gene>
<accession>Q3UQE1</accession>
<evidence type="ECO:0000256" key="7">
    <source>
        <dbReference type="ARBA" id="ARBA00023065"/>
    </source>
</evidence>
<evidence type="ECO:0000256" key="14">
    <source>
        <dbReference type="ARBA" id="ARBA00052861"/>
    </source>
</evidence>
<keyword evidence="3 16" id="KW-0813">Transport</keyword>
<dbReference type="UCSC" id="uc008enq.2">
    <property type="organism name" value="mouse"/>
</dbReference>
<keyword evidence="7 16" id="KW-0406">Ion transport</keyword>
<reference evidence="20" key="3">
    <citation type="journal article" date="2000" name="Genome Res.">
        <title>RIKEN integrated sequence analysis (RISA) system--384-format sequencing pipeline with 384 multicapillary sequencer.</title>
        <authorList>
            <person name="Shibata K."/>
            <person name="Itoh M."/>
            <person name="Aizawa K."/>
            <person name="Nagaoka S."/>
            <person name="Sasaki N."/>
            <person name="Carninci P."/>
            <person name="Konno H."/>
            <person name="Akiyama J."/>
            <person name="Nishi K."/>
            <person name="Kitsunai T."/>
            <person name="Tashiro H."/>
            <person name="Itoh M."/>
            <person name="Sumi N."/>
            <person name="Ishii Y."/>
            <person name="Nakamura S."/>
            <person name="Hazama M."/>
            <person name="Nishine T."/>
            <person name="Harada A."/>
            <person name="Yamamoto R."/>
            <person name="Matsumoto H."/>
            <person name="Sakaguchi S."/>
            <person name="Ikegami T."/>
            <person name="Kashiwagi K."/>
            <person name="Fujiwake S."/>
            <person name="Inoue K."/>
            <person name="Togawa Y."/>
            <person name="Izawa M."/>
            <person name="Ohara E."/>
            <person name="Watahiki M."/>
            <person name="Yoneda Y."/>
            <person name="Ishikawa T."/>
            <person name="Ozawa K."/>
            <person name="Tanaka T."/>
            <person name="Matsuura S."/>
            <person name="Kawai J."/>
            <person name="Okazaki Y."/>
            <person name="Muramatsu M."/>
            <person name="Inoue Y."/>
            <person name="Kira A."/>
            <person name="Hayashizaki Y."/>
        </authorList>
    </citation>
    <scope>NUCLEOTIDE SEQUENCE</scope>
    <source>
        <strain evidence="20">C57BL/6J</strain>
        <tissue evidence="20">Kidney</tissue>
    </source>
</reference>
<dbReference type="GO" id="GO:0140900">
    <property type="term" value="F:chloride:bicarbonate antiporter activity"/>
    <property type="evidence" value="ECO:0007669"/>
    <property type="project" value="UniProtKB-ARBA"/>
</dbReference>
<proteinExistence type="evidence at transcript level"/>
<dbReference type="RefSeq" id="NP_001258475.1">
    <property type="nucleotide sequence ID" value="NM_001271546.1"/>
</dbReference>
<evidence type="ECO:0000256" key="9">
    <source>
        <dbReference type="ARBA" id="ARBA00023180"/>
    </source>
</evidence>
<comment type="function">
    <text evidence="15">Electroneutral Cl(-)/HCO3(-) antiporter that favors chloride ion entry and efflux of hydrogencarbonate and sodium ion across the basolateral membrane and may participate in salivary secretion. Also mediates Cl(-)/HCO3(-) exchange activity in the presence of K(+) as well as Cs(+), Li(+), and Rb(+). Does not contribute to Cl(-)/HCO3(-) exchanger in the apical membrane of the upper villous epithelium.</text>
</comment>
<dbReference type="RefSeq" id="NP_001258476.1">
    <property type="nucleotide sequence ID" value="NM_001271547.1"/>
</dbReference>
<feature type="compositionally biased region" description="Basic and acidic residues" evidence="17">
    <location>
        <begin position="12"/>
        <end position="22"/>
    </location>
</feature>
<feature type="transmembrane region" description="Helical" evidence="16">
    <location>
        <begin position="782"/>
        <end position="801"/>
    </location>
</feature>
<reference evidence="20" key="8">
    <citation type="journal article" date="2005" name="Science">
        <title>Antisense Transcription in the Mammalian Transcriptome.</title>
        <authorList>
            <consortium name="RIKEN Genome Exploration Research Group and Genome Science Group (Genome Network Project Core Group) and the FANTOM Consortium"/>
        </authorList>
    </citation>
    <scope>NUCLEOTIDE SEQUENCE</scope>
    <source>
        <strain evidence="20">C57BL/6J</strain>
        <tissue evidence="20">Kidney</tissue>
    </source>
</reference>
<comment type="subcellular location">
    <subcellularLocation>
        <location evidence="1">Basolateral cell membrane</location>
        <topology evidence="1">Multi-pass membrane protein</topology>
    </subcellularLocation>
    <subcellularLocation>
        <location evidence="16">Membrane</location>
        <topology evidence="16">Multi-pass membrane protein</topology>
    </subcellularLocation>
</comment>
<comment type="catalytic activity">
    <reaction evidence="14">
        <text>K(+)(in) + 2 hydrogencarbonate(in) + chloride(out) = K(+)(out) + 2 hydrogencarbonate(out) + chloride(in)</text>
        <dbReference type="Rhea" id="RHEA:75059"/>
        <dbReference type="ChEBI" id="CHEBI:17544"/>
        <dbReference type="ChEBI" id="CHEBI:17996"/>
        <dbReference type="ChEBI" id="CHEBI:29103"/>
    </reaction>
</comment>
<dbReference type="GO" id="GO:0016323">
    <property type="term" value="C:basolateral plasma membrane"/>
    <property type="evidence" value="ECO:0007669"/>
    <property type="project" value="UniProtKB-SubCell"/>
</dbReference>
<evidence type="ECO:0000256" key="1">
    <source>
        <dbReference type="ARBA" id="ARBA00004554"/>
    </source>
</evidence>
<reference evidence="20" key="1">
    <citation type="journal article" date="1999" name="Methods Enzymol.">
        <title>High-efficiency full-length cDNA cloning.</title>
        <authorList>
            <person name="Carninci P."/>
            <person name="Hayashizaki Y."/>
        </authorList>
    </citation>
    <scope>NUCLEOTIDE SEQUENCE</scope>
    <source>
        <strain evidence="20">C57BL/6J</strain>
        <tissue evidence="20">Kidney</tissue>
    </source>
</reference>
<evidence type="ECO:0000256" key="10">
    <source>
        <dbReference type="ARBA" id="ARBA00050158"/>
    </source>
</evidence>
<dbReference type="DNASU" id="240215"/>
<feature type="transmembrane region" description="Helical" evidence="16">
    <location>
        <begin position="385"/>
        <end position="405"/>
    </location>
</feature>
<feature type="transmembrane region" description="Helical" evidence="16">
    <location>
        <begin position="722"/>
        <end position="746"/>
    </location>
</feature>
<dbReference type="Gene3D" id="1.10.287.570">
    <property type="entry name" value="Helical hairpin bin"/>
    <property type="match status" value="1"/>
</dbReference>
<dbReference type="PRINTS" id="PR01232">
    <property type="entry name" value="NAHCO3TRSPRT"/>
</dbReference>
<dbReference type="InterPro" id="IPR003024">
    <property type="entry name" value="Na/HCO3_transpt"/>
</dbReference>
<keyword evidence="8 16" id="KW-0472">Membrane</keyword>
<feature type="domain" description="Bicarbonate transporter-like transmembrane" evidence="18">
    <location>
        <begin position="354"/>
        <end position="803"/>
    </location>
</feature>
<feature type="domain" description="Band 3 cytoplasmic" evidence="19">
    <location>
        <begin position="172"/>
        <end position="298"/>
    </location>
</feature>
<dbReference type="InterPro" id="IPR013769">
    <property type="entry name" value="Band3_cytoplasmic_dom"/>
</dbReference>
<evidence type="ECO:0000256" key="5">
    <source>
        <dbReference type="ARBA" id="ARBA00022692"/>
    </source>
</evidence>
<dbReference type="FunFam" id="1.10.287.570:FF:000001">
    <property type="entry name" value="Anion exchange protein"/>
    <property type="match status" value="1"/>
</dbReference>
<reference evidence="20" key="5">
    <citation type="journal article" date="2002" name="Nature">
        <title>Analysis of the mouse transcriptome based on functional annotation of 60,770 full-length cDNAs.</title>
        <authorList>
            <consortium name="The FANTOM Consortium and the RIKEN Genome Exploration Research Group Phase I and II Team"/>
        </authorList>
    </citation>
    <scope>NUCLEOTIDE SEQUENCE</scope>
    <source>
        <strain evidence="20">C57BL/6J</strain>
        <tissue evidence="20">Kidney</tissue>
    </source>
</reference>
<dbReference type="CTD" id="83697"/>
<protein>
    <recommendedName>
        <fullName evidence="16">Anion exchange protein</fullName>
    </recommendedName>
</protein>
<evidence type="ECO:0000256" key="13">
    <source>
        <dbReference type="ARBA" id="ARBA00052321"/>
    </source>
</evidence>
<dbReference type="PRINTS" id="PR01231">
    <property type="entry name" value="HCO3TRNSPORT"/>
</dbReference>
<feature type="domain" description="Band 3 cytoplasmic" evidence="19">
    <location>
        <begin position="52"/>
        <end position="157"/>
    </location>
</feature>
<dbReference type="PANTHER" id="PTHR11453">
    <property type="entry name" value="ANION EXCHANGE PROTEIN"/>
    <property type="match status" value="1"/>
</dbReference>
<evidence type="ECO:0000256" key="12">
    <source>
        <dbReference type="ARBA" id="ARBA00050503"/>
    </source>
</evidence>
<comment type="similarity">
    <text evidence="2 16">Belongs to the anion exchanger (TC 2.A.31) family.</text>
</comment>
<feature type="region of interest" description="Disordered" evidence="17">
    <location>
        <begin position="1"/>
        <end position="41"/>
    </location>
</feature>
<dbReference type="SUPFAM" id="SSF55804">
    <property type="entry name" value="Phoshotransferase/anion transport protein"/>
    <property type="match status" value="1"/>
</dbReference>
<evidence type="ECO:0000259" key="19">
    <source>
        <dbReference type="Pfam" id="PF07565"/>
    </source>
</evidence>
<reference evidence="20" key="7">
    <citation type="journal article" date="2005" name="Science">
        <title>The Transcriptional Landscape of the Mammalian Genome.</title>
        <authorList>
            <consortium name="The FANTOM Consortium"/>
            <consortium name="Riken Genome Exploration Research Group and Genome Science Group (Genome Network Project Core Group)"/>
        </authorList>
    </citation>
    <scope>NUCLEOTIDE SEQUENCE</scope>
    <source>
        <strain evidence="20">C57BL/6J</strain>
        <tissue evidence="20">Kidney</tissue>
    </source>
</reference>
<dbReference type="InterPro" id="IPR011531">
    <property type="entry name" value="HCO3_transpt-like_TM_dom"/>
</dbReference>
<keyword evidence="9" id="KW-0325">Glycoprotein</keyword>
<keyword evidence="5 16" id="KW-0812">Transmembrane</keyword>
<dbReference type="GO" id="GO:0035725">
    <property type="term" value="P:sodium ion transmembrane transport"/>
    <property type="evidence" value="ECO:0007669"/>
    <property type="project" value="UniProtKB-ARBA"/>
</dbReference>
<evidence type="ECO:0000256" key="15">
    <source>
        <dbReference type="ARBA" id="ARBA00057770"/>
    </source>
</evidence>
<keyword evidence="4" id="KW-1003">Cell membrane</keyword>
<feature type="transmembrane region" description="Helical" evidence="16">
    <location>
        <begin position="682"/>
        <end position="701"/>
    </location>
</feature>
<dbReference type="BioGRID-ORCS" id="240215">
    <property type="hits" value="2 hits in 76 CRISPR screens"/>
</dbReference>
<evidence type="ECO:0000256" key="11">
    <source>
        <dbReference type="ARBA" id="ARBA00050379"/>
    </source>
</evidence>
<feature type="transmembrane region" description="Helical" evidence="16">
    <location>
        <begin position="634"/>
        <end position="653"/>
    </location>
</feature>
<comment type="catalytic activity">
    <reaction evidence="11">
        <text>Rb(+)(in) + 2 hydrogencarbonate(in) + chloride(out) = Rb(+)(out) + 2 hydrogencarbonate(out) + chloride(in)</text>
        <dbReference type="Rhea" id="RHEA:75067"/>
        <dbReference type="ChEBI" id="CHEBI:17544"/>
        <dbReference type="ChEBI" id="CHEBI:17996"/>
        <dbReference type="ChEBI" id="CHEBI:49847"/>
    </reaction>
</comment>
<dbReference type="KEGG" id="mmu:240215"/>
<evidence type="ECO:0000256" key="16">
    <source>
        <dbReference type="RuleBase" id="RU362035"/>
    </source>
</evidence>
<evidence type="ECO:0000313" key="20">
    <source>
        <dbReference type="EMBL" id="BAE25101.1"/>
    </source>
</evidence>
<keyword evidence="6 16" id="KW-1133">Transmembrane helix</keyword>
<dbReference type="MGI" id="MGI:2443384">
    <property type="gene designation" value="Slc4a9"/>
</dbReference>
<comment type="catalytic activity">
    <reaction evidence="12">
        <text>Li(+)(in) + 2 hydrogencarbonate(in) + chloride(out) = Li(+)(out) + 2 hydrogencarbonate(out) + chloride(in)</text>
        <dbReference type="Rhea" id="RHEA:75063"/>
        <dbReference type="ChEBI" id="CHEBI:17544"/>
        <dbReference type="ChEBI" id="CHEBI:17996"/>
        <dbReference type="ChEBI" id="CHEBI:49713"/>
    </reaction>
</comment>
<dbReference type="InterPro" id="IPR016152">
    <property type="entry name" value="PTrfase/Anion_transptr"/>
</dbReference>
<evidence type="ECO:0000256" key="2">
    <source>
        <dbReference type="ARBA" id="ARBA00010993"/>
    </source>
</evidence>
<evidence type="ECO:0000256" key="6">
    <source>
        <dbReference type="ARBA" id="ARBA00022989"/>
    </source>
</evidence>
<evidence type="ECO:0000256" key="8">
    <source>
        <dbReference type="ARBA" id="ARBA00023136"/>
    </source>
</evidence>
<dbReference type="RefSeq" id="NP_001258474.1">
    <property type="nucleotide sequence ID" value="NM_001271545.1"/>
</dbReference>
<feature type="transmembrane region" description="Helical" evidence="16">
    <location>
        <begin position="468"/>
        <end position="489"/>
    </location>
</feature>
<name>Q3UQE1_MOUSE</name>
<dbReference type="AGR" id="MGI:2443384"/>
<dbReference type="InterPro" id="IPR003020">
    <property type="entry name" value="HCO3_transpt_euk"/>
</dbReference>
<reference evidence="20" key="2">
    <citation type="journal article" date="2000" name="Genome Res.">
        <title>Normalization and subtraction of cap-trapper-selected cDNAs to prepare full-length cDNA libraries for rapid discovery of new genes.</title>
        <authorList>
            <person name="Carninci P."/>
            <person name="Shibata Y."/>
            <person name="Hayatsu N."/>
            <person name="Sugahara Y."/>
            <person name="Shibata K."/>
            <person name="Itoh M."/>
            <person name="Konno H."/>
            <person name="Okazaki Y."/>
            <person name="Muramatsu M."/>
            <person name="Hayashizaki Y."/>
        </authorList>
    </citation>
    <scope>NUCLEOTIDE SEQUENCE</scope>
    <source>
        <strain evidence="20">C57BL/6J</strain>
        <tissue evidence="20">Kidney</tissue>
    </source>
</reference>
<feature type="transmembrane region" description="Helical" evidence="16">
    <location>
        <begin position="501"/>
        <end position="521"/>
    </location>
</feature>
<reference evidence="20" key="4">
    <citation type="journal article" date="2001" name="Nature">
        <title>Functional annotation of a full-length mouse cDNA collection.</title>
        <authorList>
            <consortium name="The RIKEN Genome Exploration Research Group Phase II Team and the FANTOM Consortium"/>
        </authorList>
    </citation>
    <scope>NUCLEOTIDE SEQUENCE</scope>
    <source>
        <strain evidence="20">C57BL/6J</strain>
        <tissue evidence="20">Kidney</tissue>
    </source>
</reference>
<evidence type="ECO:0000259" key="18">
    <source>
        <dbReference type="Pfam" id="PF00955"/>
    </source>
</evidence>
<evidence type="ECO:0000256" key="3">
    <source>
        <dbReference type="ARBA" id="ARBA00022448"/>
    </source>
</evidence>
<dbReference type="FunFam" id="3.40.930.10:FF:000011">
    <property type="entry name" value="Anion exchange protein 4"/>
    <property type="match status" value="1"/>
</dbReference>
<comment type="catalytic activity">
    <reaction evidence="10">
        <text>2 hydrogencarbonate(out) + chloride(in) + Na(+)(out) = 2 hydrogencarbonate(in) + chloride(out) + Na(+)(in)</text>
        <dbReference type="Rhea" id="RHEA:72739"/>
        <dbReference type="ChEBI" id="CHEBI:17544"/>
        <dbReference type="ChEBI" id="CHEBI:17996"/>
        <dbReference type="ChEBI" id="CHEBI:29101"/>
    </reaction>
</comment>
<dbReference type="EMBL" id="AK142545">
    <property type="protein sequence ID" value="BAE25101.1"/>
    <property type="molecule type" value="mRNA"/>
</dbReference>
<evidence type="ECO:0000256" key="17">
    <source>
        <dbReference type="SAM" id="MobiDB-lite"/>
    </source>
</evidence>
<organism evidence="20">
    <name type="scientific">Mus musculus</name>
    <name type="common">Mouse</name>
    <dbReference type="NCBI Taxonomy" id="10090"/>
    <lineage>
        <taxon>Eukaryota</taxon>
        <taxon>Metazoa</taxon>
        <taxon>Chordata</taxon>
        <taxon>Craniata</taxon>
        <taxon>Vertebrata</taxon>
        <taxon>Euteleostomi</taxon>
        <taxon>Mammalia</taxon>
        <taxon>Eutheria</taxon>
        <taxon>Euarchontoglires</taxon>
        <taxon>Glires</taxon>
        <taxon>Rodentia</taxon>
        <taxon>Myomorpha</taxon>
        <taxon>Muroidea</taxon>
        <taxon>Muridae</taxon>
        <taxon>Murinae</taxon>
        <taxon>Mus</taxon>
        <taxon>Mus</taxon>
    </lineage>
</organism>
<comment type="catalytic activity">
    <reaction evidence="13">
        <text>Cs(+)(in) + 2 hydrogencarbonate(in) + chloride(out) = Cs(+)(out) + 2 hydrogencarbonate(out) + chloride(in)</text>
        <dbReference type="Rhea" id="RHEA:75071"/>
        <dbReference type="ChEBI" id="CHEBI:17544"/>
        <dbReference type="ChEBI" id="CHEBI:17996"/>
        <dbReference type="ChEBI" id="CHEBI:49547"/>
    </reaction>
</comment>
<evidence type="ECO:0000256" key="4">
    <source>
        <dbReference type="ARBA" id="ARBA00022475"/>
    </source>
</evidence>
<evidence type="ECO:0000313" key="21">
    <source>
        <dbReference type="MGI" id="MGI:2443384"/>
    </source>
</evidence>
<dbReference type="Pfam" id="PF00955">
    <property type="entry name" value="HCO3_cotransp"/>
    <property type="match status" value="1"/>
</dbReference>
<feature type="transmembrane region" description="Helical" evidence="16">
    <location>
        <begin position="417"/>
        <end position="448"/>
    </location>
</feature>
<dbReference type="NCBIfam" id="TIGR00834">
    <property type="entry name" value="ae"/>
    <property type="match status" value="1"/>
</dbReference>
<dbReference type="AlphaFoldDB" id="Q3UQE1"/>
<dbReference type="Gene3D" id="3.40.930.10">
    <property type="entry name" value="Mannitol-specific EII, Chain A"/>
    <property type="match status" value="1"/>
</dbReference>
<dbReference type="PANTHER" id="PTHR11453:SF52">
    <property type="entry name" value="ANION EXCHANGE PROTEIN 4"/>
    <property type="match status" value="1"/>
</dbReference>
<dbReference type="RefSeq" id="NP_001258473.1">
    <property type="nucleotide sequence ID" value="NM_001271544.1"/>
</dbReference>
<comment type="caution">
    <text evidence="16">Lacks conserved residue(s) required for the propagation of feature annotation.</text>
</comment>
<dbReference type="OrthoDB" id="1735926at2759"/>
<sequence length="871" mass="95896">MKLPGQGDFESSDAHENAHSEEPDSGLGPGPGLNGPSGIDIGESQVSKDPLLFIQLNELLGWPQALEWRETGRWLLFEEKLDMGAGRWSAPHVPTLELPSLQKLRSLLAEGIVLLDCQAQSLLELVEQVVSGESLSPELRGQLQALLLQRPQHHIQTMGIRPCRESNAFRKASRDEDAPLKHQNPLRQKLPAGAEAAAVLAGELGFLEQPLGAFVRLRNPIVLEPLTEMILPSRFFCLLLGPPTLGRSYHEMGRAAAVLLSDPQFQWSVRRASHLPDLLAALDAFLQEVTALPPGRWDRTARIPPPKYLPSQHKRFPSKLQEVTSLSRQSAALAEDKHHHGPHTPIPELQRTGRLFGGLIQDVRRKACWYTSDFLDALHPQCFSAVFYIYLATVTNAITFGGLLGDATEGAQGVLESFLGTAVAGAAFCLMAGQPLTILSSTGPVLVFERLLFSFSRDYSLDYLPFRLWVGIWVTAFCLALVATEASLLVRYFTRFTEEGFCALISLIFIYDAMGKMLNLIRAYPIQRPGSSAYGCFCQYPGTGGNTSEWTSAKLKDTEDILSVPGLVNASFLPPRECIRQGGHPLGPSCHTVPDIAFFSLLLFFTSFLCAIALKHIKNSRFFPSVVRKVLGDFSSVLAILLGCGLDTFLGLATPKLLVPTEFKPTLSGRGWLVSPFGANPWWLSVAAALPALLLSILIFMDQQITAVILNRAEYRLQKGAGFHLDLFCVAVLMLFTSALGLPWYVSATVISLAHIDSLRRESKACIPGEAPNFLGIREQRLTGLVVFVLTGVSIFLAPVLKLLGLVAIRKALEWVFSPQELLWLDELMPEEEETIPENRSEPEHLFSGNDSEDSELMYQPKAPEINISVN</sequence>
<reference evidence="20" key="6">
    <citation type="submission" date="2004-03" db="EMBL/GenBank/DDBJ databases">
        <authorList>
            <person name="Arakawa T."/>
            <person name="Carninci P."/>
            <person name="Fukuda S."/>
            <person name="Hashizume W."/>
            <person name="Hayashida K."/>
            <person name="Hori F."/>
            <person name="Iida J."/>
            <person name="Imamura K."/>
            <person name="Imotani K."/>
            <person name="Itoh M."/>
            <person name="Kanagawa S."/>
            <person name="Kawai J."/>
            <person name="Kojima M."/>
            <person name="Konno H."/>
            <person name="Murata M."/>
            <person name="Nakamura M."/>
            <person name="Ninomiya N."/>
            <person name="Nishiyori H."/>
            <person name="Nomura K."/>
            <person name="Ohno M."/>
            <person name="Sakazume N."/>
            <person name="Sano H."/>
            <person name="Sasaki D."/>
            <person name="Shibata K."/>
            <person name="Shiraki T."/>
            <person name="Tagami M."/>
            <person name="Tagami Y."/>
            <person name="Waki K."/>
            <person name="Watahiki A."/>
            <person name="Muramatsu M."/>
            <person name="Hayashizaki Y."/>
        </authorList>
    </citation>
    <scope>NUCLEOTIDE SEQUENCE</scope>
    <source>
        <strain evidence="20">C57BL/6J</strain>
        <tissue evidence="20">Kidney</tissue>
    </source>
</reference>
<dbReference type="GeneID" id="240215"/>
<feature type="transmembrane region" description="Helical" evidence="16">
    <location>
        <begin position="596"/>
        <end position="614"/>
    </location>
</feature>
<dbReference type="Pfam" id="PF07565">
    <property type="entry name" value="Band_3_cyto"/>
    <property type="match status" value="2"/>
</dbReference>